<dbReference type="STRING" id="234267.Acid_6119"/>
<dbReference type="KEGG" id="sus:Acid_6119"/>
<evidence type="ECO:0000259" key="1">
    <source>
        <dbReference type="Pfam" id="PF04986"/>
    </source>
</evidence>
<proteinExistence type="predicted"/>
<reference evidence="2" key="1">
    <citation type="submission" date="2006-10" db="EMBL/GenBank/DDBJ databases">
        <title>Complete sequence of Solibacter usitatus Ellin6076.</title>
        <authorList>
            <consortium name="US DOE Joint Genome Institute"/>
            <person name="Copeland A."/>
            <person name="Lucas S."/>
            <person name="Lapidus A."/>
            <person name="Barry K."/>
            <person name="Detter J.C."/>
            <person name="Glavina del Rio T."/>
            <person name="Hammon N."/>
            <person name="Israni S."/>
            <person name="Dalin E."/>
            <person name="Tice H."/>
            <person name="Pitluck S."/>
            <person name="Thompson L.S."/>
            <person name="Brettin T."/>
            <person name="Bruce D."/>
            <person name="Han C."/>
            <person name="Tapia R."/>
            <person name="Gilna P."/>
            <person name="Schmutz J."/>
            <person name="Larimer F."/>
            <person name="Land M."/>
            <person name="Hauser L."/>
            <person name="Kyrpides N."/>
            <person name="Mikhailova N."/>
            <person name="Janssen P.H."/>
            <person name="Kuske C.R."/>
            <person name="Richardson P."/>
        </authorList>
    </citation>
    <scope>NUCLEOTIDE SEQUENCE</scope>
    <source>
        <strain evidence="2">Ellin6076</strain>
    </source>
</reference>
<dbReference type="InParanoid" id="Q01TH4"/>
<dbReference type="PANTHER" id="PTHR37023:SF1">
    <property type="entry name" value="ISSOD25 TRANSPOSASE TNPA_ISSOD25"/>
    <property type="match status" value="1"/>
</dbReference>
<feature type="domain" description="Transposase IS801/IS1294" evidence="1">
    <location>
        <begin position="47"/>
        <end position="233"/>
    </location>
</feature>
<dbReference type="PANTHER" id="PTHR37023">
    <property type="entry name" value="TRANSPOSASE"/>
    <property type="match status" value="1"/>
</dbReference>
<accession>Q01TH4</accession>
<dbReference type="GO" id="GO:0003677">
    <property type="term" value="F:DNA binding"/>
    <property type="evidence" value="ECO:0007669"/>
    <property type="project" value="InterPro"/>
</dbReference>
<dbReference type="AlphaFoldDB" id="Q01TH4"/>
<dbReference type="GO" id="GO:0006313">
    <property type="term" value="P:DNA transposition"/>
    <property type="evidence" value="ECO:0007669"/>
    <property type="project" value="InterPro"/>
</dbReference>
<dbReference type="EMBL" id="CP000473">
    <property type="protein sequence ID" value="ABJ87046.1"/>
    <property type="molecule type" value="Genomic_DNA"/>
</dbReference>
<evidence type="ECO:0000313" key="2">
    <source>
        <dbReference type="EMBL" id="ABJ87046.1"/>
    </source>
</evidence>
<dbReference type="HOGENOM" id="CLU_038153_1_1_0"/>
<gene>
    <name evidence="2" type="ordered locus">Acid_6119</name>
</gene>
<sequence>MVFTLPHQLGPLALQNKVEIYGLLFRASAETLLQVAADPKHLGAEIGFFSVLHTWNQQLLHHPHVHCVVPAGGLSADHQRWISAQPSFFLPVKVLSRVFRGKFVEGLRKLHAEGKLGFYGQLAHLQTPQAFAAWLRPLFRSDWVVYSKRPFGGAEHALRYLGCYTHRVAISNQRLVSLAEGRVTFRWRDSAHKNKKRLMSLPVEEFVRRFLLHVLPPGFVRIRHFGFFAHRRRAALLPLCLELLAATVSSALSVPSESIPEDPTPLWICPRCGGPVVLIERLTPTQARLRSPPTGTPSC</sequence>
<dbReference type="InterPro" id="IPR007069">
    <property type="entry name" value="Transposase_32"/>
</dbReference>
<organism evidence="2">
    <name type="scientific">Solibacter usitatus (strain Ellin6076)</name>
    <dbReference type="NCBI Taxonomy" id="234267"/>
    <lineage>
        <taxon>Bacteria</taxon>
        <taxon>Pseudomonadati</taxon>
        <taxon>Acidobacteriota</taxon>
        <taxon>Terriglobia</taxon>
        <taxon>Bryobacterales</taxon>
        <taxon>Solibacteraceae</taxon>
        <taxon>Candidatus Solibacter</taxon>
    </lineage>
</organism>
<name>Q01TH4_SOLUE</name>
<dbReference type="GO" id="GO:0004803">
    <property type="term" value="F:transposase activity"/>
    <property type="evidence" value="ECO:0007669"/>
    <property type="project" value="InterPro"/>
</dbReference>
<dbReference type="Pfam" id="PF04986">
    <property type="entry name" value="Y2_Tnp"/>
    <property type="match status" value="1"/>
</dbReference>
<dbReference type="eggNOG" id="COG0517">
    <property type="taxonomic scope" value="Bacteria"/>
</dbReference>
<protein>
    <submittedName>
        <fullName evidence="2">Putative transposase</fullName>
    </submittedName>
</protein>